<sequence length="287" mass="31231">MNTQRRLHLLRALALATGMPLLSGRGLAAADPSLEPSAVEPLRLGGESLLLPSAVLGETRRINVYLPQPYQQQEGLHLPLLLMPDGGMAEDFPHVAGLLQVGVANGTVRPHILVGIENTQRRRDLTPPSADARDRAIAPQIGGSAAFRRFLAEELLPLLHTRYRCTAERAIIGESLAGLFVLETMLQAPQLFGTGIAIDPSLWWNREQLLKDLPAQAAGLAGHRLFIASADKDGNTAPIRRFVAGLRRLRPQGLDWHYQPMAGEGHATVYHPAALLAMRRLLKPANS</sequence>
<dbReference type="GO" id="GO:0016787">
    <property type="term" value="F:hydrolase activity"/>
    <property type="evidence" value="ECO:0007669"/>
    <property type="project" value="UniProtKB-KW"/>
</dbReference>
<keyword evidence="2" id="KW-0378">Hydrolase</keyword>
<dbReference type="InterPro" id="IPR029058">
    <property type="entry name" value="AB_hydrolase_fold"/>
</dbReference>
<accession>A0ABV0GCN2</accession>
<feature type="signal peptide" evidence="1">
    <location>
        <begin position="1"/>
        <end position="28"/>
    </location>
</feature>
<dbReference type="InterPro" id="IPR000801">
    <property type="entry name" value="Esterase-like"/>
</dbReference>
<organism evidence="2 3">
    <name type="scientific">Roseateles flavus</name>
    <dbReference type="NCBI Taxonomy" id="3149041"/>
    <lineage>
        <taxon>Bacteria</taxon>
        <taxon>Pseudomonadati</taxon>
        <taxon>Pseudomonadota</taxon>
        <taxon>Betaproteobacteria</taxon>
        <taxon>Burkholderiales</taxon>
        <taxon>Sphaerotilaceae</taxon>
        <taxon>Roseateles</taxon>
    </lineage>
</organism>
<dbReference type="PANTHER" id="PTHR48098">
    <property type="entry name" value="ENTEROCHELIN ESTERASE-RELATED"/>
    <property type="match status" value="1"/>
</dbReference>
<dbReference type="Gene3D" id="3.40.50.1820">
    <property type="entry name" value="alpha/beta hydrolase"/>
    <property type="match status" value="1"/>
</dbReference>
<reference evidence="2 3" key="1">
    <citation type="submission" date="2024-05" db="EMBL/GenBank/DDBJ databases">
        <title>Roseateles sp. 2.12 16S ribosomal RNA gene Genome sequencing and assembly.</title>
        <authorList>
            <person name="Woo H."/>
        </authorList>
    </citation>
    <scope>NUCLEOTIDE SEQUENCE [LARGE SCALE GENOMIC DNA]</scope>
    <source>
        <strain evidence="2 3">2.12</strain>
    </source>
</reference>
<evidence type="ECO:0000313" key="3">
    <source>
        <dbReference type="Proteomes" id="UP001462640"/>
    </source>
</evidence>
<keyword evidence="1" id="KW-0732">Signal</keyword>
<comment type="caution">
    <text evidence="2">The sequence shown here is derived from an EMBL/GenBank/DDBJ whole genome shotgun (WGS) entry which is preliminary data.</text>
</comment>
<dbReference type="Pfam" id="PF00756">
    <property type="entry name" value="Esterase"/>
    <property type="match status" value="1"/>
</dbReference>
<proteinExistence type="predicted"/>
<dbReference type="Proteomes" id="UP001462640">
    <property type="component" value="Unassembled WGS sequence"/>
</dbReference>
<name>A0ABV0GCN2_9BURK</name>
<dbReference type="RefSeq" id="WP_347608757.1">
    <property type="nucleotide sequence ID" value="NZ_JBDPZC010000003.1"/>
</dbReference>
<gene>
    <name evidence="2" type="ORF">ABDJ40_08535</name>
</gene>
<evidence type="ECO:0000256" key="1">
    <source>
        <dbReference type="SAM" id="SignalP"/>
    </source>
</evidence>
<dbReference type="EMBL" id="JBDPZC010000003">
    <property type="protein sequence ID" value="MEO3712813.1"/>
    <property type="molecule type" value="Genomic_DNA"/>
</dbReference>
<feature type="chain" id="PRO_5047300395" evidence="1">
    <location>
        <begin position="29"/>
        <end position="287"/>
    </location>
</feature>
<keyword evidence="3" id="KW-1185">Reference proteome</keyword>
<dbReference type="InterPro" id="IPR050583">
    <property type="entry name" value="Mycobacterial_A85_antigen"/>
</dbReference>
<dbReference type="PANTHER" id="PTHR48098:SF6">
    <property type="entry name" value="FERRI-BACILLIBACTIN ESTERASE BESA"/>
    <property type="match status" value="1"/>
</dbReference>
<protein>
    <submittedName>
        <fullName evidence="2">Alpha/beta hydrolase-fold protein</fullName>
    </submittedName>
</protein>
<dbReference type="SUPFAM" id="SSF53474">
    <property type="entry name" value="alpha/beta-Hydrolases"/>
    <property type="match status" value="1"/>
</dbReference>
<evidence type="ECO:0000313" key="2">
    <source>
        <dbReference type="EMBL" id="MEO3712813.1"/>
    </source>
</evidence>